<feature type="coiled-coil region" evidence="1">
    <location>
        <begin position="34"/>
        <end position="116"/>
    </location>
</feature>
<feature type="region of interest" description="Disordered" evidence="2">
    <location>
        <begin position="14"/>
        <end position="33"/>
    </location>
</feature>
<dbReference type="Proteomes" id="UP001604336">
    <property type="component" value="Unassembled WGS sequence"/>
</dbReference>
<evidence type="ECO:0000313" key="5">
    <source>
        <dbReference type="Proteomes" id="UP001604336"/>
    </source>
</evidence>
<keyword evidence="3" id="KW-0812">Transmembrane</keyword>
<evidence type="ECO:0000313" key="4">
    <source>
        <dbReference type="EMBL" id="KAL2497998.1"/>
    </source>
</evidence>
<dbReference type="AlphaFoldDB" id="A0ABD1SC93"/>
<keyword evidence="3" id="KW-1133">Transmembrane helix</keyword>
<feature type="transmembrane region" description="Helical" evidence="3">
    <location>
        <begin position="174"/>
        <end position="192"/>
    </location>
</feature>
<evidence type="ECO:0000256" key="3">
    <source>
        <dbReference type="SAM" id="Phobius"/>
    </source>
</evidence>
<evidence type="ECO:0000256" key="2">
    <source>
        <dbReference type="SAM" id="MobiDB-lite"/>
    </source>
</evidence>
<keyword evidence="5" id="KW-1185">Reference proteome</keyword>
<keyword evidence="1" id="KW-0175">Coiled coil</keyword>
<proteinExistence type="predicted"/>
<gene>
    <name evidence="4" type="ORF">Adt_23548</name>
</gene>
<organism evidence="4 5">
    <name type="scientific">Abeliophyllum distichum</name>
    <dbReference type="NCBI Taxonomy" id="126358"/>
    <lineage>
        <taxon>Eukaryota</taxon>
        <taxon>Viridiplantae</taxon>
        <taxon>Streptophyta</taxon>
        <taxon>Embryophyta</taxon>
        <taxon>Tracheophyta</taxon>
        <taxon>Spermatophyta</taxon>
        <taxon>Magnoliopsida</taxon>
        <taxon>eudicotyledons</taxon>
        <taxon>Gunneridae</taxon>
        <taxon>Pentapetalae</taxon>
        <taxon>asterids</taxon>
        <taxon>lamiids</taxon>
        <taxon>Lamiales</taxon>
        <taxon>Oleaceae</taxon>
        <taxon>Forsythieae</taxon>
        <taxon>Abeliophyllum</taxon>
    </lineage>
</organism>
<sequence>MQLKVLGEFRTSMQEQRKLSAAASKSDKEHKQALEGLQAALDSAHMAYEQMEADLKKSDSNRRLLDEVQSLRGILESSEKSRKEAESEVAHLMGEKKEMEEKLGEAEAKLKNAEAEFVANFHNTEAYTNFFDYFARIGQQEVLIVLRNDHPNFDIASLEARFPPLDVEGEDDSYIYFLVVYMVFIVMLFFLYNEPYMNLKASY</sequence>
<evidence type="ECO:0000256" key="1">
    <source>
        <dbReference type="SAM" id="Coils"/>
    </source>
</evidence>
<accession>A0ABD1SC93</accession>
<reference evidence="5" key="1">
    <citation type="submission" date="2024-07" db="EMBL/GenBank/DDBJ databases">
        <title>Two chromosome-level genome assemblies of Korean endemic species Abeliophyllum distichum and Forsythia ovata (Oleaceae).</title>
        <authorList>
            <person name="Jang H."/>
        </authorList>
    </citation>
    <scope>NUCLEOTIDE SEQUENCE [LARGE SCALE GENOMIC DNA]</scope>
</reference>
<dbReference type="EMBL" id="JBFOLK010000007">
    <property type="protein sequence ID" value="KAL2497998.1"/>
    <property type="molecule type" value="Genomic_DNA"/>
</dbReference>
<protein>
    <recommendedName>
        <fullName evidence="6">Kinetochore protein SPC25</fullName>
    </recommendedName>
</protein>
<name>A0ABD1SC93_9LAMI</name>
<comment type="caution">
    <text evidence="4">The sequence shown here is derived from an EMBL/GenBank/DDBJ whole genome shotgun (WGS) entry which is preliminary data.</text>
</comment>
<evidence type="ECO:0008006" key="6">
    <source>
        <dbReference type="Google" id="ProtNLM"/>
    </source>
</evidence>
<keyword evidence="3" id="KW-0472">Membrane</keyword>